<evidence type="ECO:0000256" key="3">
    <source>
        <dbReference type="ARBA" id="ARBA00029741"/>
    </source>
</evidence>
<dbReference type="RefSeq" id="WP_168433212.1">
    <property type="nucleotide sequence ID" value="NZ_CAAHFH010000001.1"/>
</dbReference>
<feature type="domain" description="Mannose-6-phosphate isomerase cupin" evidence="8">
    <location>
        <begin position="248"/>
        <end position="319"/>
    </location>
</feature>
<dbReference type="InterPro" id="IPR046457">
    <property type="entry name" value="PMI_typeI_cat"/>
</dbReference>
<evidence type="ECO:0000259" key="8">
    <source>
        <dbReference type="Pfam" id="PF21621"/>
    </source>
</evidence>
<evidence type="ECO:0000256" key="4">
    <source>
        <dbReference type="ARBA" id="ARBA00030762"/>
    </source>
</evidence>
<dbReference type="InterPro" id="IPR049071">
    <property type="entry name" value="MPI_cupin_dom"/>
</dbReference>
<evidence type="ECO:0000256" key="6">
    <source>
        <dbReference type="PIRSR" id="PIRSR036894-2"/>
    </source>
</evidence>
<accession>A0A6C2UIH1</accession>
<dbReference type="EMBL" id="CAAHFH010000001">
    <property type="protein sequence ID" value="VGO20005.1"/>
    <property type="molecule type" value="Genomic_DNA"/>
</dbReference>
<dbReference type="PANTHER" id="PTHR42742">
    <property type="entry name" value="TRANSCRIPTIONAL REPRESSOR MPRA"/>
    <property type="match status" value="1"/>
</dbReference>
<evidence type="ECO:0000313" key="9">
    <source>
        <dbReference type="EMBL" id="VGO20005.1"/>
    </source>
</evidence>
<dbReference type="PIRSF" id="PIRSF036894">
    <property type="entry name" value="PMI_Firm_short"/>
    <property type="match status" value="1"/>
</dbReference>
<reference evidence="9 10" key="1">
    <citation type="submission" date="2019-04" db="EMBL/GenBank/DDBJ databases">
        <authorList>
            <person name="Van Vliet M D."/>
        </authorList>
    </citation>
    <scope>NUCLEOTIDE SEQUENCE [LARGE SCALE GENOMIC DNA]</scope>
    <source>
        <strain evidence="9 10">F21</strain>
    </source>
</reference>
<keyword evidence="1 5" id="KW-0479">Metal-binding</keyword>
<name>A0A6C2UIH1_9BACT</name>
<dbReference type="InterPro" id="IPR014710">
    <property type="entry name" value="RmlC-like_jellyroll"/>
</dbReference>
<keyword evidence="2 5" id="KW-0862">Zinc</keyword>
<dbReference type="InterPro" id="IPR014628">
    <property type="entry name" value="Man6P_isomerase_Firm_short"/>
</dbReference>
<dbReference type="CDD" id="cd07010">
    <property type="entry name" value="cupin_PMI_type_I_N_bac"/>
    <property type="match status" value="1"/>
</dbReference>
<evidence type="ECO:0000256" key="5">
    <source>
        <dbReference type="PIRSR" id="PIRSR036894-1"/>
    </source>
</evidence>
<evidence type="ECO:0000313" key="10">
    <source>
        <dbReference type="Proteomes" id="UP000346198"/>
    </source>
</evidence>
<dbReference type="InterPro" id="IPR011051">
    <property type="entry name" value="RmlC_Cupin_sf"/>
</dbReference>
<feature type="binding site" evidence="5">
    <location>
        <position position="175"/>
    </location>
    <ligand>
        <name>Zn(2+)</name>
        <dbReference type="ChEBI" id="CHEBI:29105"/>
    </ligand>
</feature>
<evidence type="ECO:0000259" key="7">
    <source>
        <dbReference type="Pfam" id="PF20511"/>
    </source>
</evidence>
<comment type="cofactor">
    <cofactor evidence="5">
        <name>Zn(2+)</name>
        <dbReference type="ChEBI" id="CHEBI:29105"/>
    </cofactor>
    <text evidence="5">Binds 1 zinc ion per subunit.</text>
</comment>
<evidence type="ECO:0000256" key="2">
    <source>
        <dbReference type="ARBA" id="ARBA00022833"/>
    </source>
</evidence>
<dbReference type="SUPFAM" id="SSF51182">
    <property type="entry name" value="RmlC-like cupins"/>
    <property type="match status" value="1"/>
</dbReference>
<organism evidence="9 10">
    <name type="scientific">Pontiella sulfatireligans</name>
    <dbReference type="NCBI Taxonomy" id="2750658"/>
    <lineage>
        <taxon>Bacteria</taxon>
        <taxon>Pseudomonadati</taxon>
        <taxon>Kiritimatiellota</taxon>
        <taxon>Kiritimatiellia</taxon>
        <taxon>Kiritimatiellales</taxon>
        <taxon>Pontiellaceae</taxon>
        <taxon>Pontiella</taxon>
    </lineage>
</organism>
<dbReference type="GO" id="GO:0004476">
    <property type="term" value="F:mannose-6-phosphate isomerase activity"/>
    <property type="evidence" value="ECO:0007669"/>
    <property type="project" value="InterPro"/>
</dbReference>
<keyword evidence="10" id="KW-1185">Reference proteome</keyword>
<dbReference type="Pfam" id="PF20511">
    <property type="entry name" value="PMI_typeI_cat"/>
    <property type="match status" value="1"/>
</dbReference>
<feature type="active site" evidence="6">
    <location>
        <position position="195"/>
    </location>
</feature>
<dbReference type="Proteomes" id="UP000346198">
    <property type="component" value="Unassembled WGS sequence"/>
</dbReference>
<feature type="domain" description="Phosphomannose isomerase type I catalytic" evidence="7">
    <location>
        <begin position="11"/>
        <end position="110"/>
    </location>
</feature>
<gene>
    <name evidence="9" type="primary">manA</name>
    <name evidence="9" type="ORF">SCARR_02065</name>
</gene>
<dbReference type="Pfam" id="PF21621">
    <property type="entry name" value="MPI_cupin_dom"/>
    <property type="match status" value="1"/>
</dbReference>
<dbReference type="GO" id="GO:0005975">
    <property type="term" value="P:carbohydrate metabolic process"/>
    <property type="evidence" value="ECO:0007669"/>
    <property type="project" value="InterPro"/>
</dbReference>
<proteinExistence type="predicted"/>
<dbReference type="GO" id="GO:0008270">
    <property type="term" value="F:zinc ion binding"/>
    <property type="evidence" value="ECO:0007669"/>
    <property type="project" value="InterPro"/>
</dbReference>
<feature type="binding site" evidence="5">
    <location>
        <position position="102"/>
    </location>
    <ligand>
        <name>Zn(2+)</name>
        <dbReference type="ChEBI" id="CHEBI:29105"/>
    </ligand>
</feature>
<protein>
    <recommendedName>
        <fullName evidence="3">Phosphohexomutase</fullName>
    </recommendedName>
    <alternativeName>
        <fullName evidence="4">Phosphomannose isomerase</fullName>
    </alternativeName>
</protein>
<dbReference type="AlphaFoldDB" id="A0A6C2UIH1"/>
<feature type="binding site" evidence="5">
    <location>
        <position position="118"/>
    </location>
    <ligand>
        <name>Zn(2+)</name>
        <dbReference type="ChEBI" id="CHEBI:29105"/>
    </ligand>
</feature>
<dbReference type="InterPro" id="IPR051804">
    <property type="entry name" value="Carb_Metab_Reg_Kinase/Isom"/>
</dbReference>
<dbReference type="PANTHER" id="PTHR42742:SF3">
    <property type="entry name" value="FRUCTOKINASE"/>
    <property type="match status" value="1"/>
</dbReference>
<evidence type="ECO:0000256" key="1">
    <source>
        <dbReference type="ARBA" id="ARBA00022723"/>
    </source>
</evidence>
<keyword evidence="9" id="KW-0413">Isomerase</keyword>
<dbReference type="Gene3D" id="2.60.120.10">
    <property type="entry name" value="Jelly Rolls"/>
    <property type="match status" value="2"/>
</dbReference>
<sequence>MKSQLYPMTFSPVYKDYPWGGSRIPKTYNRGMPDGIYAESWEISDHDDGMSVVANGELAGKTIRELLQASPQEIMGTAVEGTKFPLLIKLIDAKQKLSVQVHPNDETAAEFGGEAKTEMWYMLGDNAAQVYCGLNDGVTRESFRQSIEDGTSGDAMRPVPVVKGNAVFVRGGSVHAIDEDCFILEIQQNSNTTYRIYDWGRMGNDGQPRELHIEQAINVINWEDRDSPLVEPVTQVDTDSFQCSEVLACEYFRLEKLSFNAPLEVPMNGKTFHALFVSEGEATVSWGEDALTAPAGTSILVPAALPAYTLNGKATVLRTTIP</sequence>